<organism evidence="9 10">
    <name type="scientific">Gonapodya prolifera (strain JEL478)</name>
    <name type="common">Monoblepharis prolifera</name>
    <dbReference type="NCBI Taxonomy" id="1344416"/>
    <lineage>
        <taxon>Eukaryota</taxon>
        <taxon>Fungi</taxon>
        <taxon>Fungi incertae sedis</taxon>
        <taxon>Chytridiomycota</taxon>
        <taxon>Chytridiomycota incertae sedis</taxon>
        <taxon>Monoblepharidomycetes</taxon>
        <taxon>Monoblepharidales</taxon>
        <taxon>Gonapodyaceae</taxon>
        <taxon>Gonapodya</taxon>
    </lineage>
</organism>
<dbReference type="InterPro" id="IPR039192">
    <property type="entry name" value="STKc_GSK3"/>
</dbReference>
<reference evidence="9 10" key="1">
    <citation type="journal article" date="2015" name="Genome Biol. Evol.">
        <title>Phylogenomic analyses indicate that early fungi evolved digesting cell walls of algal ancestors of land plants.</title>
        <authorList>
            <person name="Chang Y."/>
            <person name="Wang S."/>
            <person name="Sekimoto S."/>
            <person name="Aerts A.L."/>
            <person name="Choi C."/>
            <person name="Clum A."/>
            <person name="LaButti K.M."/>
            <person name="Lindquist E.A."/>
            <person name="Yee Ngan C."/>
            <person name="Ohm R.A."/>
            <person name="Salamov A.A."/>
            <person name="Grigoriev I.V."/>
            <person name="Spatafora J.W."/>
            <person name="Berbee M.L."/>
        </authorList>
    </citation>
    <scope>NUCLEOTIDE SEQUENCE [LARGE SCALE GENOMIC DNA]</scope>
    <source>
        <strain evidence="9 10">JEL478</strain>
    </source>
</reference>
<evidence type="ECO:0000313" key="9">
    <source>
        <dbReference type="EMBL" id="KXS15976.1"/>
    </source>
</evidence>
<sequence>MSAKRKPGANPALEASLVSASLPRDAPKGPLHLPTMATQQPPPHLARSAGPAEPDSREGSLAERSPAPFLDRPGPPPGGAASGQPPSASNTNGGSQGGALVERGSESTIATSRTWEILVPAIDSRSSRSIELRYTDAGPAGSGSFGVVQRARLSTGEWVAMKKVMQDRRFKNRELQIMRLVSHPNVVDLRCFFYSAGDRPDEVFLNLVLDYVPETIYRAGRNYTKQKLAMPMLLIKLYMYQLFRSLAYIHSLGICHRDIKPQNLLLDPSTGVLKLCDFGSAKILVGGEPNVSYICSRYYRAPELIFGATNYGVAIDVWSSGCVMAELILGQPLFPGESGVDQLVEIIKVLGTPSREQITAMNPNYTEYKFPQIKACSWAKVFRNRPTTPDALDLIAKTLEYTPQTRLTAIETLTHPFFDELRQPGLRLPSGREVPDLFDFSSSELSIRPDLIRKLVPPHAEERLKKRGIDIANFTPVRLETPAQVSERSAGLAGNTNNISVAREARG</sequence>
<dbReference type="SUPFAM" id="SSF56112">
    <property type="entry name" value="Protein kinase-like (PK-like)"/>
    <property type="match status" value="1"/>
</dbReference>
<dbReference type="PANTHER" id="PTHR24057">
    <property type="entry name" value="GLYCOGEN SYNTHASE KINASE-3 ALPHA"/>
    <property type="match status" value="1"/>
</dbReference>
<evidence type="ECO:0000256" key="3">
    <source>
        <dbReference type="ARBA" id="ARBA00022679"/>
    </source>
</evidence>
<dbReference type="GO" id="GO:0005737">
    <property type="term" value="C:cytoplasm"/>
    <property type="evidence" value="ECO:0007669"/>
    <property type="project" value="TreeGrafter"/>
</dbReference>
<evidence type="ECO:0000256" key="7">
    <source>
        <dbReference type="SAM" id="MobiDB-lite"/>
    </source>
</evidence>
<dbReference type="InterPro" id="IPR008271">
    <property type="entry name" value="Ser/Thr_kinase_AS"/>
</dbReference>
<evidence type="ECO:0000256" key="1">
    <source>
        <dbReference type="ARBA" id="ARBA00005527"/>
    </source>
</evidence>
<proteinExistence type="inferred from homology"/>
<keyword evidence="5 9" id="KW-0418">Kinase</keyword>
<dbReference type="CDD" id="cd14137">
    <property type="entry name" value="STKc_GSK3"/>
    <property type="match status" value="1"/>
</dbReference>
<keyword evidence="2" id="KW-0723">Serine/threonine-protein kinase</keyword>
<keyword evidence="6" id="KW-0067">ATP-binding</keyword>
<dbReference type="PROSITE" id="PS50011">
    <property type="entry name" value="PROTEIN_KINASE_DOM"/>
    <property type="match status" value="1"/>
</dbReference>
<dbReference type="PANTHER" id="PTHR24057:SF0">
    <property type="entry name" value="PROTEIN KINASE SHAGGY-RELATED"/>
    <property type="match status" value="1"/>
</dbReference>
<dbReference type="AlphaFoldDB" id="A0A139AGP8"/>
<dbReference type="FunFam" id="1.10.510.10:FF:000055">
    <property type="entry name" value="Glycogen synthase kinase-3 beta"/>
    <property type="match status" value="1"/>
</dbReference>
<dbReference type="STRING" id="1344416.A0A139AGP8"/>
<dbReference type="Pfam" id="PF00069">
    <property type="entry name" value="Pkinase"/>
    <property type="match status" value="1"/>
</dbReference>
<dbReference type="Proteomes" id="UP000070544">
    <property type="component" value="Unassembled WGS sequence"/>
</dbReference>
<name>A0A139AGP8_GONPJ</name>
<dbReference type="PROSITE" id="PS00108">
    <property type="entry name" value="PROTEIN_KINASE_ST"/>
    <property type="match status" value="1"/>
</dbReference>
<keyword evidence="10" id="KW-1185">Reference proteome</keyword>
<dbReference type="Gene3D" id="3.30.200.20">
    <property type="entry name" value="Phosphorylase Kinase, domain 1"/>
    <property type="match status" value="1"/>
</dbReference>
<dbReference type="InterPro" id="IPR000719">
    <property type="entry name" value="Prot_kinase_dom"/>
</dbReference>
<feature type="domain" description="Protein kinase" evidence="8">
    <location>
        <begin position="134"/>
        <end position="418"/>
    </location>
</feature>
<gene>
    <name evidence="9" type="ORF">M427DRAFT_123253</name>
</gene>
<dbReference type="OMA" id="KMNDSVC"/>
<evidence type="ECO:0000313" key="10">
    <source>
        <dbReference type="Proteomes" id="UP000070544"/>
    </source>
</evidence>
<keyword evidence="4" id="KW-0547">Nucleotide-binding</keyword>
<dbReference type="GO" id="GO:0007165">
    <property type="term" value="P:signal transduction"/>
    <property type="evidence" value="ECO:0007669"/>
    <property type="project" value="TreeGrafter"/>
</dbReference>
<protein>
    <submittedName>
        <fullName evidence="9">Pkinase-domain-containing protein</fullName>
    </submittedName>
</protein>
<dbReference type="GO" id="GO:0030154">
    <property type="term" value="P:cell differentiation"/>
    <property type="evidence" value="ECO:0007669"/>
    <property type="project" value="TreeGrafter"/>
</dbReference>
<accession>A0A139AGP8</accession>
<dbReference type="SMART" id="SM00220">
    <property type="entry name" value="S_TKc"/>
    <property type="match status" value="1"/>
</dbReference>
<dbReference type="Gene3D" id="1.10.510.10">
    <property type="entry name" value="Transferase(Phosphotransferase) domain 1"/>
    <property type="match status" value="1"/>
</dbReference>
<keyword evidence="3" id="KW-0808">Transferase</keyword>
<evidence type="ECO:0000256" key="6">
    <source>
        <dbReference type="ARBA" id="ARBA00022840"/>
    </source>
</evidence>
<evidence type="ECO:0000259" key="8">
    <source>
        <dbReference type="PROSITE" id="PS50011"/>
    </source>
</evidence>
<evidence type="ECO:0000256" key="2">
    <source>
        <dbReference type="ARBA" id="ARBA00022527"/>
    </source>
</evidence>
<dbReference type="InterPro" id="IPR011009">
    <property type="entry name" value="Kinase-like_dom_sf"/>
</dbReference>
<evidence type="ECO:0000256" key="4">
    <source>
        <dbReference type="ARBA" id="ARBA00022741"/>
    </source>
</evidence>
<dbReference type="GO" id="GO:0005634">
    <property type="term" value="C:nucleus"/>
    <property type="evidence" value="ECO:0007669"/>
    <property type="project" value="TreeGrafter"/>
</dbReference>
<dbReference type="GO" id="GO:0004674">
    <property type="term" value="F:protein serine/threonine kinase activity"/>
    <property type="evidence" value="ECO:0007669"/>
    <property type="project" value="UniProtKB-KW"/>
</dbReference>
<dbReference type="GO" id="GO:0005524">
    <property type="term" value="F:ATP binding"/>
    <property type="evidence" value="ECO:0007669"/>
    <property type="project" value="UniProtKB-KW"/>
</dbReference>
<evidence type="ECO:0000256" key="5">
    <source>
        <dbReference type="ARBA" id="ARBA00022777"/>
    </source>
</evidence>
<dbReference type="InterPro" id="IPR050591">
    <property type="entry name" value="GSK-3"/>
</dbReference>
<feature type="region of interest" description="Disordered" evidence="7">
    <location>
        <begin position="1"/>
        <end position="107"/>
    </location>
</feature>
<dbReference type="GO" id="GO:0004712">
    <property type="term" value="F:protein serine/threonine/tyrosine kinase activity"/>
    <property type="evidence" value="ECO:0007669"/>
    <property type="project" value="TreeGrafter"/>
</dbReference>
<dbReference type="EMBL" id="KQ965758">
    <property type="protein sequence ID" value="KXS15976.1"/>
    <property type="molecule type" value="Genomic_DNA"/>
</dbReference>
<comment type="similarity">
    <text evidence="1">Belongs to the protein kinase superfamily. CMGC Ser/Thr protein kinase family. GSK-3 subfamily.</text>
</comment>
<dbReference type="OrthoDB" id="272141at2759"/>